<dbReference type="InterPro" id="IPR000792">
    <property type="entry name" value="Tscrpt_reg_LuxR_C"/>
</dbReference>
<comment type="caution">
    <text evidence="2">The sequence shown here is derived from an EMBL/GenBank/DDBJ whole genome shotgun (WGS) entry which is preliminary data.</text>
</comment>
<dbReference type="InterPro" id="IPR036388">
    <property type="entry name" value="WH-like_DNA-bd_sf"/>
</dbReference>
<keyword evidence="3" id="KW-1185">Reference proteome</keyword>
<evidence type="ECO:0000313" key="3">
    <source>
        <dbReference type="Proteomes" id="UP001216253"/>
    </source>
</evidence>
<dbReference type="SMART" id="SM00421">
    <property type="entry name" value="HTH_LUXR"/>
    <property type="match status" value="1"/>
</dbReference>
<gene>
    <name evidence="2" type="ORF">PYV00_05150</name>
</gene>
<reference evidence="2 3" key="1">
    <citation type="submission" date="2023-03" db="EMBL/GenBank/DDBJ databases">
        <title>NovoSphingobium album sp. nov. isolated from polycyclic aromatic hydrocarbons- and heavy-metal polluted soil.</title>
        <authorList>
            <person name="Liu Z."/>
            <person name="Wang K."/>
        </authorList>
    </citation>
    <scope>NUCLEOTIDE SEQUENCE [LARGE SCALE GENOMIC DNA]</scope>
    <source>
        <strain evidence="2 3">H3SJ31-1</strain>
    </source>
</reference>
<name>A0ABT5WPA3_9SPHN</name>
<dbReference type="Proteomes" id="UP001216253">
    <property type="component" value="Unassembled WGS sequence"/>
</dbReference>
<organism evidence="2 3">
    <name type="scientific">Novosphingobium album</name>
    <name type="common">ex Liu et al. 2023</name>
    <dbReference type="NCBI Taxonomy" id="3031130"/>
    <lineage>
        <taxon>Bacteria</taxon>
        <taxon>Pseudomonadati</taxon>
        <taxon>Pseudomonadota</taxon>
        <taxon>Alphaproteobacteria</taxon>
        <taxon>Sphingomonadales</taxon>
        <taxon>Sphingomonadaceae</taxon>
        <taxon>Novosphingobium</taxon>
    </lineage>
</organism>
<evidence type="ECO:0000313" key="2">
    <source>
        <dbReference type="EMBL" id="MDE8651102.1"/>
    </source>
</evidence>
<dbReference type="EMBL" id="JARESE010000015">
    <property type="protein sequence ID" value="MDE8651102.1"/>
    <property type="molecule type" value="Genomic_DNA"/>
</dbReference>
<feature type="domain" description="HTH luxR-type" evidence="1">
    <location>
        <begin position="305"/>
        <end position="362"/>
    </location>
</feature>
<sequence length="370" mass="40399">MLRGEDAALLLEPLIAGTVEDPPWATFLARLRARVGGDYASIVFRPLPFGTPEARVIHLYSGQPSPPGVSKHYRDNLYRHDPMPYHQMAEGRVYALAELLQFDDPDHVAFLRALLVPSGMNTMRMMRFAEPGGISGWVTITRTRGDFAAEVDALLADLAPYLSAALRGFVALERERMTAAIATEAVRRMSFGWVTLDESGRILDADLNGADLLATSGTLARGKDGRLTARDPDLRREILGAIRALAENPQARPQAIVLSREPWLDLLLVPSAQRMGTTQATPAIVAYVHADNWSSADRCDQLGQLFDLAPSEARLALALSRGMSITEAAGELGLTVESARTYSKRIYAKTGARGQADLVRFIHRSVLAIA</sequence>
<dbReference type="Gene3D" id="1.10.10.10">
    <property type="entry name" value="Winged helix-like DNA-binding domain superfamily/Winged helix DNA-binding domain"/>
    <property type="match status" value="1"/>
</dbReference>
<accession>A0ABT5WPA3</accession>
<dbReference type="RefSeq" id="WP_275227201.1">
    <property type="nucleotide sequence ID" value="NZ_JARESE010000015.1"/>
</dbReference>
<protein>
    <submittedName>
        <fullName evidence="2">Helix-turn-helix transcriptional regulator</fullName>
    </submittedName>
</protein>
<dbReference type="SUPFAM" id="SSF46894">
    <property type="entry name" value="C-terminal effector domain of the bipartite response regulators"/>
    <property type="match status" value="1"/>
</dbReference>
<dbReference type="InterPro" id="IPR016032">
    <property type="entry name" value="Sig_transdc_resp-reg_C-effctor"/>
</dbReference>
<evidence type="ECO:0000259" key="1">
    <source>
        <dbReference type="SMART" id="SM00421"/>
    </source>
</evidence>
<proteinExistence type="predicted"/>